<dbReference type="GO" id="GO:0016020">
    <property type="term" value="C:membrane"/>
    <property type="evidence" value="ECO:0007669"/>
    <property type="project" value="TreeGrafter"/>
</dbReference>
<dbReference type="Proteomes" id="UP000306740">
    <property type="component" value="Unassembled WGS sequence"/>
</dbReference>
<proteinExistence type="predicted"/>
<protein>
    <submittedName>
        <fullName evidence="3">Alpha/beta hydrolase</fullName>
    </submittedName>
</protein>
<dbReference type="Pfam" id="PF00561">
    <property type="entry name" value="Abhydrolase_1"/>
    <property type="match status" value="1"/>
</dbReference>
<evidence type="ECO:0000313" key="3">
    <source>
        <dbReference type="EMBL" id="TNC36456.1"/>
    </source>
</evidence>
<dbReference type="SUPFAM" id="SSF53474">
    <property type="entry name" value="alpha/beta-Hydrolases"/>
    <property type="match status" value="1"/>
</dbReference>
<accession>A0A5C4MG81</accession>
<dbReference type="Gene3D" id="3.40.50.1820">
    <property type="entry name" value="alpha/beta hydrolase"/>
    <property type="match status" value="1"/>
</dbReference>
<dbReference type="InterPro" id="IPR029058">
    <property type="entry name" value="AB_hydrolase_fold"/>
</dbReference>
<feature type="domain" description="AB hydrolase-1" evidence="2">
    <location>
        <begin position="13"/>
        <end position="236"/>
    </location>
</feature>
<keyword evidence="1 3" id="KW-0378">Hydrolase</keyword>
<dbReference type="EMBL" id="VDFR01000137">
    <property type="protein sequence ID" value="TNC36456.1"/>
    <property type="molecule type" value="Genomic_DNA"/>
</dbReference>
<name>A0A5C4MG81_9ACTN</name>
<dbReference type="GO" id="GO:0016787">
    <property type="term" value="F:hydrolase activity"/>
    <property type="evidence" value="ECO:0007669"/>
    <property type="project" value="UniProtKB-KW"/>
</dbReference>
<dbReference type="PANTHER" id="PTHR43798:SF31">
    <property type="entry name" value="AB HYDROLASE SUPERFAMILY PROTEIN YCLE"/>
    <property type="match status" value="1"/>
</dbReference>
<dbReference type="InterPro" id="IPR050266">
    <property type="entry name" value="AB_hydrolase_sf"/>
</dbReference>
<dbReference type="InterPro" id="IPR000073">
    <property type="entry name" value="AB_hydrolase_1"/>
</dbReference>
<organism evidence="3 5">
    <name type="scientific">Mumia zhuanghuii</name>
    <dbReference type="NCBI Taxonomy" id="2585211"/>
    <lineage>
        <taxon>Bacteria</taxon>
        <taxon>Bacillati</taxon>
        <taxon>Actinomycetota</taxon>
        <taxon>Actinomycetes</taxon>
        <taxon>Propionibacteriales</taxon>
        <taxon>Nocardioidaceae</taxon>
        <taxon>Mumia</taxon>
    </lineage>
</organism>
<dbReference type="EMBL" id="VDFR01000096">
    <property type="protein sequence ID" value="TNC42469.1"/>
    <property type="molecule type" value="Genomic_DNA"/>
</dbReference>
<dbReference type="PRINTS" id="PR00111">
    <property type="entry name" value="ABHYDROLASE"/>
</dbReference>
<dbReference type="AlphaFoldDB" id="A0A5C4MG81"/>
<evidence type="ECO:0000313" key="4">
    <source>
        <dbReference type="EMBL" id="TNC42469.1"/>
    </source>
</evidence>
<gene>
    <name evidence="4" type="ORF">FHE65_21015</name>
    <name evidence="3" type="ORF">FHE65_26180</name>
</gene>
<dbReference type="OrthoDB" id="3771266at2"/>
<comment type="caution">
    <text evidence="3">The sequence shown here is derived from an EMBL/GenBank/DDBJ whole genome shotgun (WGS) entry which is preliminary data.</text>
</comment>
<evidence type="ECO:0000259" key="2">
    <source>
        <dbReference type="Pfam" id="PF00561"/>
    </source>
</evidence>
<evidence type="ECO:0000313" key="5">
    <source>
        <dbReference type="Proteomes" id="UP000306740"/>
    </source>
</evidence>
<reference evidence="3 5" key="1">
    <citation type="submission" date="2019-05" db="EMBL/GenBank/DDBJ databases">
        <title>Mumia sp. nov., isolated from the intestinal contents of plateau pika (Ochotona curzoniae) in the Qinghai-Tibet plateau of China.</title>
        <authorList>
            <person name="Tian Z."/>
        </authorList>
    </citation>
    <scope>NUCLEOTIDE SEQUENCE [LARGE SCALE GENOMIC DNA]</scope>
    <source>
        <strain evidence="5">527</strain>
        <strain evidence="3">Z527</strain>
    </source>
</reference>
<dbReference type="PANTHER" id="PTHR43798">
    <property type="entry name" value="MONOACYLGLYCEROL LIPASE"/>
    <property type="match status" value="1"/>
</dbReference>
<evidence type="ECO:0000256" key="1">
    <source>
        <dbReference type="ARBA" id="ARBA00022801"/>
    </source>
</evidence>
<sequence>MLSADYLGDLGGLADHVELVLLDHRGSGASETPADPATYRCDRVVDDVEAVRAHLRLDRLSLLGHSAGANVVLRYAERYPDRVERLVLVTPSTRAVGVEISDDARSEVARSRAAEPWYADAAAALARIQSGAPTATDWAAIAPLTYGRWDADVAAYDAAMDAARNPVAAQEFGADGAFDPEATRAALAALDVPVLVVAGSVDIGNPVGAMAELASLFPHADLVVQDGAGHFPWVDDPEAFRQLVVPGLAR</sequence>